<comment type="caution">
    <text evidence="1">The sequence shown here is derived from an EMBL/GenBank/DDBJ whole genome shotgun (WGS) entry which is preliminary data.</text>
</comment>
<name>A0AAV3RNB7_LITER</name>
<dbReference type="EMBL" id="BAABME010010392">
    <property type="protein sequence ID" value="GAA0178212.1"/>
    <property type="molecule type" value="Genomic_DNA"/>
</dbReference>
<gene>
    <name evidence="1" type="ORF">LIER_29808</name>
</gene>
<dbReference type="Proteomes" id="UP001454036">
    <property type="component" value="Unassembled WGS sequence"/>
</dbReference>
<accession>A0AAV3RNB7</accession>
<protein>
    <submittedName>
        <fullName evidence="1">Uncharacterized protein</fullName>
    </submittedName>
</protein>
<dbReference type="AlphaFoldDB" id="A0AAV3RNB7"/>
<evidence type="ECO:0000313" key="2">
    <source>
        <dbReference type="Proteomes" id="UP001454036"/>
    </source>
</evidence>
<sequence length="147" mass="16171">MAYFFTLSGDSGTTLHISTRDSKDTTILSVYASLYKGVSIASDSILDSEVGGRMDWSLYFSGASWDGPIEIPGTFGYTPGYWEWAEDVLSRCSYILSAAHLEKAVQAPLYVYDCSDAMAKDFCAMSKLVDPYMAKYGGYTRVNPVIT</sequence>
<proteinExistence type="predicted"/>
<reference evidence="1 2" key="1">
    <citation type="submission" date="2024-01" db="EMBL/GenBank/DDBJ databases">
        <title>The complete chloroplast genome sequence of Lithospermum erythrorhizon: insights into the phylogenetic relationship among Boraginaceae species and the maternal lineages of purple gromwells.</title>
        <authorList>
            <person name="Okada T."/>
            <person name="Watanabe K."/>
        </authorList>
    </citation>
    <scope>NUCLEOTIDE SEQUENCE [LARGE SCALE GENOMIC DNA]</scope>
</reference>
<keyword evidence="2" id="KW-1185">Reference proteome</keyword>
<evidence type="ECO:0000313" key="1">
    <source>
        <dbReference type="EMBL" id="GAA0178212.1"/>
    </source>
</evidence>
<organism evidence="1 2">
    <name type="scientific">Lithospermum erythrorhizon</name>
    <name type="common">Purple gromwell</name>
    <name type="synonym">Lithospermum officinale var. erythrorhizon</name>
    <dbReference type="NCBI Taxonomy" id="34254"/>
    <lineage>
        <taxon>Eukaryota</taxon>
        <taxon>Viridiplantae</taxon>
        <taxon>Streptophyta</taxon>
        <taxon>Embryophyta</taxon>
        <taxon>Tracheophyta</taxon>
        <taxon>Spermatophyta</taxon>
        <taxon>Magnoliopsida</taxon>
        <taxon>eudicotyledons</taxon>
        <taxon>Gunneridae</taxon>
        <taxon>Pentapetalae</taxon>
        <taxon>asterids</taxon>
        <taxon>lamiids</taxon>
        <taxon>Boraginales</taxon>
        <taxon>Boraginaceae</taxon>
        <taxon>Boraginoideae</taxon>
        <taxon>Lithospermeae</taxon>
        <taxon>Lithospermum</taxon>
    </lineage>
</organism>